<dbReference type="Pfam" id="PF13921">
    <property type="entry name" value="Myb_DNA-bind_6"/>
    <property type="match status" value="1"/>
</dbReference>
<sequence>MHGSSAISVDDSQFYTHVKLEVDSDTKYPPHDTGKHRKKRKKRKKKDNDGDESRNVSVLQEIIYEKGKKRRRQEKATETEKDPETSQDLIMKRKKEHKWNVVPEMQCACDSPSTVMDSLPSAASTKYPTHDAGKHKKKKKKKKKKDNDGDESRNVSVIGESIDQKGEKRRRQEKATETEKDPEPSQDFVIKRERELQHNWNDVPEMQYTCDSTSTVMDSLHSAADTIYPTNDTGKHKKKKKKKKKKDNDGDESRNVSVIQEIIDQKRKKRRHQEKDTQTEKDIEASQDFVKNNWNDVPGMQYTCYVPTTVMDSLHSASQSRANEKDCSKAAVCNSSQGLTGVKKHKKKKKVETSSDTIFNGHNLMRLNVVKNKNSSPQSVLHTEHCPTVQEEQPDTSKKQKYKRNKKVQGSSLTEILDSSAVILNYGIGENGADSADMLNPEGEICEMPTKGKKLKRKNHLPSNSDLDNCARPSLNIREQNDTSVFVQLDSEHNCRGESVKDGKKKKEKQGIKAIDDSEESGGHNYPEGLYPVHIVGSRAHAANKVVEDELRAKGVEVLRGKWNKREESILRRNVLRFAKDFDIEDPSDLFTLLHKSEDKKIELRRIMKQNDFNHRLVDGINRSIFCCYSKARKLFHGLNMGPFSDEEVKQLQKLQYEYGNKWVKIGMLMGRSPENVHTKWKQLRERSEKEVIKSGKWTKEEIRNLRHGVVYLTGCKDLASLSSQLPWGEIAHFVPTRTASQCRNQWLNHDCSTDFPADNAMHQFEKKHATSLVNCLYELNVVCEADVNWKTLVEKFPGIPSEQVLRRKWFYMKSKVSNYQYLSFREILEKFCQKYCKVKREK</sequence>
<feature type="compositionally biased region" description="Basic and acidic residues" evidence="1">
    <location>
        <begin position="20"/>
        <end position="33"/>
    </location>
</feature>
<feature type="region of interest" description="Disordered" evidence="1">
    <location>
        <begin position="20"/>
        <end position="97"/>
    </location>
</feature>
<proteinExistence type="predicted"/>
<feature type="domain" description="Myb-like" evidence="2">
    <location>
        <begin position="642"/>
        <end position="685"/>
    </location>
</feature>
<dbReference type="InterPro" id="IPR001005">
    <property type="entry name" value="SANT/Myb"/>
</dbReference>
<accession>A0A1S3IDV6</accession>
<feature type="domain" description="Myb-like" evidence="2">
    <location>
        <begin position="690"/>
        <end position="751"/>
    </location>
</feature>
<feature type="region of interest" description="Disordered" evidence="1">
    <location>
        <begin position="453"/>
        <end position="472"/>
    </location>
</feature>
<dbReference type="Gene3D" id="1.10.10.60">
    <property type="entry name" value="Homeodomain-like"/>
    <property type="match status" value="2"/>
</dbReference>
<feature type="region of interest" description="Disordered" evidence="1">
    <location>
        <begin position="387"/>
        <end position="407"/>
    </location>
</feature>
<dbReference type="STRING" id="7574.A0A1S3IDV6"/>
<dbReference type="SUPFAM" id="SSF46689">
    <property type="entry name" value="Homeodomain-like"/>
    <property type="match status" value="2"/>
</dbReference>
<keyword evidence="4" id="KW-1185">Reference proteome</keyword>
<feature type="compositionally biased region" description="Basic and acidic residues" evidence="1">
    <location>
        <begin position="273"/>
        <end position="284"/>
    </location>
</feature>
<dbReference type="InterPro" id="IPR053078">
    <property type="entry name" value="TTF1-like"/>
</dbReference>
<dbReference type="CDD" id="cd00167">
    <property type="entry name" value="SANT"/>
    <property type="match status" value="2"/>
</dbReference>
<dbReference type="InParanoid" id="A0A1S3IDV6"/>
<dbReference type="PROSITE" id="PS51294">
    <property type="entry name" value="HTH_MYB"/>
    <property type="match status" value="1"/>
</dbReference>
<evidence type="ECO:0000313" key="4">
    <source>
        <dbReference type="Proteomes" id="UP000085678"/>
    </source>
</evidence>
<name>A0A1S3IDV6_LINAN</name>
<dbReference type="KEGG" id="lak:106163410"/>
<feature type="compositionally biased region" description="Polar residues" evidence="1">
    <location>
        <begin position="111"/>
        <end position="127"/>
    </location>
</feature>
<evidence type="ECO:0000313" key="5">
    <source>
        <dbReference type="RefSeq" id="XP_013396440.1"/>
    </source>
</evidence>
<feature type="compositionally biased region" description="Basic residues" evidence="1">
    <location>
        <begin position="133"/>
        <end position="144"/>
    </location>
</feature>
<feature type="compositionally biased region" description="Basic residues" evidence="1">
    <location>
        <begin position="235"/>
        <end position="245"/>
    </location>
</feature>
<gene>
    <name evidence="5" type="primary">LOC106163410</name>
</gene>
<evidence type="ECO:0000259" key="2">
    <source>
        <dbReference type="PROSITE" id="PS50090"/>
    </source>
</evidence>
<dbReference type="GO" id="GO:0003682">
    <property type="term" value="F:chromatin binding"/>
    <property type="evidence" value="ECO:0007669"/>
    <property type="project" value="TreeGrafter"/>
</dbReference>
<feature type="compositionally biased region" description="Basic and acidic residues" evidence="1">
    <location>
        <begin position="74"/>
        <end position="84"/>
    </location>
</feature>
<dbReference type="GO" id="GO:0005730">
    <property type="term" value="C:nucleolus"/>
    <property type="evidence" value="ECO:0007669"/>
    <property type="project" value="TreeGrafter"/>
</dbReference>
<dbReference type="GeneID" id="106163410"/>
<dbReference type="RefSeq" id="XP_013396440.1">
    <property type="nucleotide sequence ID" value="XM_013540986.2"/>
</dbReference>
<protein>
    <submittedName>
        <fullName evidence="5">Uncharacterized protein LOC106163410 isoform X1</fullName>
    </submittedName>
</protein>
<dbReference type="InterPro" id="IPR009057">
    <property type="entry name" value="Homeodomain-like_sf"/>
</dbReference>
<dbReference type="AlphaFoldDB" id="A0A1S3IDV6"/>
<evidence type="ECO:0000256" key="1">
    <source>
        <dbReference type="SAM" id="MobiDB-lite"/>
    </source>
</evidence>
<dbReference type="SMART" id="SM00717">
    <property type="entry name" value="SANT"/>
    <property type="match status" value="2"/>
</dbReference>
<feature type="domain" description="HTH myb-type" evidence="3">
    <location>
        <begin position="642"/>
        <end position="689"/>
    </location>
</feature>
<dbReference type="PANTHER" id="PTHR46760:SF1">
    <property type="entry name" value="TRANSCRIPTION TERMINATION FACTOR 1"/>
    <property type="match status" value="1"/>
</dbReference>
<feature type="compositionally biased region" description="Basic residues" evidence="1">
    <location>
        <begin position="34"/>
        <end position="45"/>
    </location>
</feature>
<reference evidence="5" key="1">
    <citation type="submission" date="2025-08" db="UniProtKB">
        <authorList>
            <consortium name="RefSeq"/>
        </authorList>
    </citation>
    <scope>IDENTIFICATION</scope>
    <source>
        <tissue evidence="5">Gonads</tissue>
    </source>
</reference>
<dbReference type="Proteomes" id="UP000085678">
    <property type="component" value="Unplaced"/>
</dbReference>
<organism evidence="4 5">
    <name type="scientific">Lingula anatina</name>
    <name type="common">Brachiopod</name>
    <name type="synonym">Lingula unguis</name>
    <dbReference type="NCBI Taxonomy" id="7574"/>
    <lineage>
        <taxon>Eukaryota</taxon>
        <taxon>Metazoa</taxon>
        <taxon>Spiralia</taxon>
        <taxon>Lophotrochozoa</taxon>
        <taxon>Brachiopoda</taxon>
        <taxon>Linguliformea</taxon>
        <taxon>Lingulata</taxon>
        <taxon>Lingulida</taxon>
        <taxon>Linguloidea</taxon>
        <taxon>Lingulidae</taxon>
        <taxon>Lingula</taxon>
    </lineage>
</organism>
<dbReference type="InterPro" id="IPR017930">
    <property type="entry name" value="Myb_dom"/>
</dbReference>
<feature type="region of interest" description="Disordered" evidence="1">
    <location>
        <begin position="222"/>
        <end position="284"/>
    </location>
</feature>
<evidence type="ECO:0000259" key="3">
    <source>
        <dbReference type="PROSITE" id="PS51294"/>
    </source>
</evidence>
<feature type="region of interest" description="Disordered" evidence="1">
    <location>
        <begin position="110"/>
        <end position="198"/>
    </location>
</feature>
<feature type="compositionally biased region" description="Basic and acidic residues" evidence="1">
    <location>
        <begin position="173"/>
        <end position="197"/>
    </location>
</feature>
<dbReference type="PANTHER" id="PTHR46760">
    <property type="entry name" value="TRANSCRIPTION TERMINATION FACTOR 1"/>
    <property type="match status" value="1"/>
</dbReference>
<dbReference type="GO" id="GO:0006363">
    <property type="term" value="P:termination of RNA polymerase I transcription"/>
    <property type="evidence" value="ECO:0007669"/>
    <property type="project" value="TreeGrafter"/>
</dbReference>
<dbReference type="OrthoDB" id="6091395at2759"/>
<dbReference type="PROSITE" id="PS50090">
    <property type="entry name" value="MYB_LIKE"/>
    <property type="match status" value="2"/>
</dbReference>